<comment type="caution">
    <text evidence="3">The sequence shown here is derived from an EMBL/GenBank/DDBJ whole genome shotgun (WGS) entry which is preliminary data.</text>
</comment>
<keyword evidence="2" id="KW-1133">Transmembrane helix</keyword>
<organism evidence="3 4">
    <name type="scientific">Meripilus lineatus</name>
    <dbReference type="NCBI Taxonomy" id="2056292"/>
    <lineage>
        <taxon>Eukaryota</taxon>
        <taxon>Fungi</taxon>
        <taxon>Dikarya</taxon>
        <taxon>Basidiomycota</taxon>
        <taxon>Agaricomycotina</taxon>
        <taxon>Agaricomycetes</taxon>
        <taxon>Polyporales</taxon>
        <taxon>Meripilaceae</taxon>
        <taxon>Meripilus</taxon>
    </lineage>
</organism>
<feature type="transmembrane region" description="Helical" evidence="2">
    <location>
        <begin position="6"/>
        <end position="33"/>
    </location>
</feature>
<evidence type="ECO:0000256" key="2">
    <source>
        <dbReference type="SAM" id="Phobius"/>
    </source>
</evidence>
<reference evidence="3" key="1">
    <citation type="submission" date="2022-07" db="EMBL/GenBank/DDBJ databases">
        <title>Genome Sequence of Physisporinus lineatus.</title>
        <authorList>
            <person name="Buettner E."/>
        </authorList>
    </citation>
    <scope>NUCLEOTIDE SEQUENCE</scope>
    <source>
        <strain evidence="3">VT162</strain>
    </source>
</reference>
<evidence type="ECO:0000313" key="4">
    <source>
        <dbReference type="Proteomes" id="UP001212997"/>
    </source>
</evidence>
<dbReference type="EMBL" id="JANAWD010000235">
    <property type="protein sequence ID" value="KAJ3483261.1"/>
    <property type="molecule type" value="Genomic_DNA"/>
</dbReference>
<sequence>MRSTDIAVAFTGLRLLGVYGKLAPVLLVAAIWVARISLTMYVQATYTPIAFGPPLFGCGSYFKPDPETIYREHLGECARTCVGLSPGRGDVDEDSRNPEIVEEHRVQGSSGDTTSPRCLILFVQIFAIVSSQVGSDFALFSVWTYFAQVFTVIFLNRFMLNLRATFSPEVQETSMLAVSQLPSTIRFNSSIVGNMGAPLRSVFSVELDTEEADPMEDEDTERQDTCADP</sequence>
<evidence type="ECO:0000256" key="1">
    <source>
        <dbReference type="SAM" id="MobiDB-lite"/>
    </source>
</evidence>
<dbReference type="Proteomes" id="UP001212997">
    <property type="component" value="Unassembled WGS sequence"/>
</dbReference>
<keyword evidence="2" id="KW-0472">Membrane</keyword>
<gene>
    <name evidence="3" type="ORF">NLI96_g6441</name>
</gene>
<keyword evidence="2" id="KW-0812">Transmembrane</keyword>
<accession>A0AAD5V192</accession>
<keyword evidence="4" id="KW-1185">Reference proteome</keyword>
<name>A0AAD5V192_9APHY</name>
<dbReference type="AlphaFoldDB" id="A0AAD5V192"/>
<feature type="compositionally biased region" description="Acidic residues" evidence="1">
    <location>
        <begin position="208"/>
        <end position="221"/>
    </location>
</feature>
<protein>
    <submittedName>
        <fullName evidence="3">Uncharacterized protein</fullName>
    </submittedName>
</protein>
<proteinExistence type="predicted"/>
<evidence type="ECO:0000313" key="3">
    <source>
        <dbReference type="EMBL" id="KAJ3483261.1"/>
    </source>
</evidence>
<feature type="transmembrane region" description="Helical" evidence="2">
    <location>
        <begin position="137"/>
        <end position="155"/>
    </location>
</feature>
<feature type="region of interest" description="Disordered" evidence="1">
    <location>
        <begin position="208"/>
        <end position="229"/>
    </location>
</feature>